<organism evidence="1 2">
    <name type="scientific">Micromonospora zhanjiangensis</name>
    <dbReference type="NCBI Taxonomy" id="1522057"/>
    <lineage>
        <taxon>Bacteria</taxon>
        <taxon>Bacillati</taxon>
        <taxon>Actinomycetota</taxon>
        <taxon>Actinomycetes</taxon>
        <taxon>Micromonosporales</taxon>
        <taxon>Micromonosporaceae</taxon>
        <taxon>Micromonospora</taxon>
    </lineage>
</organism>
<dbReference type="RefSeq" id="WP_377546697.1">
    <property type="nucleotide sequence ID" value="NZ_JBHSBN010000010.1"/>
</dbReference>
<accession>A0ABV8KNM3</accession>
<evidence type="ECO:0000313" key="1">
    <source>
        <dbReference type="EMBL" id="MFC4107593.1"/>
    </source>
</evidence>
<evidence type="ECO:0008006" key="3">
    <source>
        <dbReference type="Google" id="ProtNLM"/>
    </source>
</evidence>
<keyword evidence="2" id="KW-1185">Reference proteome</keyword>
<dbReference type="Proteomes" id="UP001595868">
    <property type="component" value="Unassembled WGS sequence"/>
</dbReference>
<comment type="caution">
    <text evidence="1">The sequence shown here is derived from an EMBL/GenBank/DDBJ whole genome shotgun (WGS) entry which is preliminary data.</text>
</comment>
<gene>
    <name evidence="1" type="ORF">ACFOX0_16895</name>
</gene>
<name>A0ABV8KNM3_9ACTN</name>
<proteinExistence type="predicted"/>
<sequence>MSFDQLMQHARDIQQKAIMLAKADADALSIGSFTGLDRDKHPLQRAKVHQRIEESFADVPSIFEPFAEMPDPGAFGGLIDPLKQALQSLALDSERDPISNVVYPGDAVMGRISASGSFIGEWTGKAAREFKANFVDPFPVMAKSQFVMIAVLRSALEAEREIWTNARNDIDNAAHQALEALDRINECGKNEWNLAFTVAASVAAIGALPMAGSALTAVTAVGAASQVAAAGTSKMKDSEKLQFSGESPEAVIQELRVAADKLATLIDEQETIIARAMISNQQLVSARMDDMVANRPALTGMTQSNVASPEYMGYST</sequence>
<protein>
    <recommendedName>
        <fullName evidence="3">Proteins of 100 residues with WXG</fullName>
    </recommendedName>
</protein>
<reference evidence="2" key="1">
    <citation type="journal article" date="2019" name="Int. J. Syst. Evol. Microbiol.">
        <title>The Global Catalogue of Microorganisms (GCM) 10K type strain sequencing project: providing services to taxonomists for standard genome sequencing and annotation.</title>
        <authorList>
            <consortium name="The Broad Institute Genomics Platform"/>
            <consortium name="The Broad Institute Genome Sequencing Center for Infectious Disease"/>
            <person name="Wu L."/>
            <person name="Ma J."/>
        </authorList>
    </citation>
    <scope>NUCLEOTIDE SEQUENCE [LARGE SCALE GENOMIC DNA]</scope>
    <source>
        <strain evidence="2">2902at01</strain>
    </source>
</reference>
<evidence type="ECO:0000313" key="2">
    <source>
        <dbReference type="Proteomes" id="UP001595868"/>
    </source>
</evidence>
<dbReference type="EMBL" id="JBHSBN010000010">
    <property type="protein sequence ID" value="MFC4107593.1"/>
    <property type="molecule type" value="Genomic_DNA"/>
</dbReference>